<keyword evidence="2" id="KW-1185">Reference proteome</keyword>
<feature type="compositionally biased region" description="Basic and acidic residues" evidence="1">
    <location>
        <begin position="11"/>
        <end position="21"/>
    </location>
</feature>
<sequence length="158" mass="17694">MQQNPKLQTTRCHEQRAEQKEQQTSSQTSLTTGATAQPKVMLTKSSSTKTKSAQPTALPQQMLRAHHSDNHGSHHEPHEHDNSHRQERDHSGHQDNTTGDSRDQDHCNNDPHHPTQSEQSQQPKLVITTNPVLCAIPRAGKNLQFTLQLPSETTTLPN</sequence>
<accession>A0A915K0I5</accession>
<evidence type="ECO:0000313" key="2">
    <source>
        <dbReference type="Proteomes" id="UP000887565"/>
    </source>
</evidence>
<dbReference type="Proteomes" id="UP000887565">
    <property type="component" value="Unplaced"/>
</dbReference>
<dbReference type="WBParaSite" id="nRc.2.0.1.t31819-RA">
    <property type="protein sequence ID" value="nRc.2.0.1.t31819-RA"/>
    <property type="gene ID" value="nRc.2.0.1.g31819"/>
</dbReference>
<organism evidence="2 3">
    <name type="scientific">Romanomermis culicivorax</name>
    <name type="common">Nematode worm</name>
    <dbReference type="NCBI Taxonomy" id="13658"/>
    <lineage>
        <taxon>Eukaryota</taxon>
        <taxon>Metazoa</taxon>
        <taxon>Ecdysozoa</taxon>
        <taxon>Nematoda</taxon>
        <taxon>Enoplea</taxon>
        <taxon>Dorylaimia</taxon>
        <taxon>Mermithida</taxon>
        <taxon>Mermithoidea</taxon>
        <taxon>Mermithidae</taxon>
        <taxon>Romanomermis</taxon>
    </lineage>
</organism>
<evidence type="ECO:0000256" key="1">
    <source>
        <dbReference type="SAM" id="MobiDB-lite"/>
    </source>
</evidence>
<feature type="compositionally biased region" description="Low complexity" evidence="1">
    <location>
        <begin position="22"/>
        <end position="52"/>
    </location>
</feature>
<evidence type="ECO:0000313" key="3">
    <source>
        <dbReference type="WBParaSite" id="nRc.2.0.1.t31819-RA"/>
    </source>
</evidence>
<proteinExistence type="predicted"/>
<feature type="compositionally biased region" description="Basic and acidic residues" evidence="1">
    <location>
        <begin position="100"/>
        <end position="115"/>
    </location>
</feature>
<dbReference type="AlphaFoldDB" id="A0A915K0I5"/>
<feature type="region of interest" description="Disordered" evidence="1">
    <location>
        <begin position="1"/>
        <end position="126"/>
    </location>
</feature>
<name>A0A915K0I5_ROMCU</name>
<protein>
    <submittedName>
        <fullName evidence="3">Uncharacterized protein</fullName>
    </submittedName>
</protein>
<feature type="compositionally biased region" description="Polar residues" evidence="1">
    <location>
        <begin position="116"/>
        <end position="126"/>
    </location>
</feature>
<feature type="compositionally biased region" description="Polar residues" evidence="1">
    <location>
        <begin position="1"/>
        <end position="10"/>
    </location>
</feature>
<reference evidence="3" key="1">
    <citation type="submission" date="2022-11" db="UniProtKB">
        <authorList>
            <consortium name="WormBaseParasite"/>
        </authorList>
    </citation>
    <scope>IDENTIFICATION</scope>
</reference>
<feature type="compositionally biased region" description="Basic and acidic residues" evidence="1">
    <location>
        <begin position="66"/>
        <end position="93"/>
    </location>
</feature>